<accession>E4TPJ2</accession>
<proteinExistence type="predicted"/>
<dbReference type="AlphaFoldDB" id="E4TPJ2"/>
<evidence type="ECO:0000313" key="2">
    <source>
        <dbReference type="Proteomes" id="UP000008720"/>
    </source>
</evidence>
<evidence type="ECO:0000313" key="1">
    <source>
        <dbReference type="EMBL" id="ADR22556.1"/>
    </source>
</evidence>
<gene>
    <name evidence="1" type="ordered locus">Ftrac_2578</name>
</gene>
<name>E4TPJ2_MARTH</name>
<reference evidence="1 2" key="1">
    <citation type="journal article" date="2011" name="Stand. Genomic Sci.">
        <title>Complete genome sequence of Marivirga tractuosa type strain (H-43).</title>
        <authorList>
            <person name="Pagani I."/>
            <person name="Chertkov O."/>
            <person name="Lapidus A."/>
            <person name="Lucas S."/>
            <person name="Del Rio T.G."/>
            <person name="Tice H."/>
            <person name="Copeland A."/>
            <person name="Cheng J.F."/>
            <person name="Nolan M."/>
            <person name="Saunders E."/>
            <person name="Pitluck S."/>
            <person name="Held B."/>
            <person name="Goodwin L."/>
            <person name="Liolios K."/>
            <person name="Ovchinikova G."/>
            <person name="Ivanova N."/>
            <person name="Mavromatis K."/>
            <person name="Pati A."/>
            <person name="Chen A."/>
            <person name="Palaniappan K."/>
            <person name="Land M."/>
            <person name="Hauser L."/>
            <person name="Jeffries C.D."/>
            <person name="Detter J.C."/>
            <person name="Han C."/>
            <person name="Tapia R."/>
            <person name="Ngatchou-Djao O.D."/>
            <person name="Rohde M."/>
            <person name="Goker M."/>
            <person name="Spring S."/>
            <person name="Sikorski J."/>
            <person name="Woyke T."/>
            <person name="Bristow J."/>
            <person name="Eisen J.A."/>
            <person name="Markowitz V."/>
            <person name="Hugenholtz P."/>
            <person name="Klenk H.P."/>
            <person name="Kyrpides N.C."/>
        </authorList>
    </citation>
    <scope>NUCLEOTIDE SEQUENCE [LARGE SCALE GENOMIC DNA]</scope>
    <source>
        <strain evidence="2">ATCC 23168 / DSM 4126 / NBRC 15989 / NCIMB 1408 / VKM B-1430 / H-43</strain>
    </source>
</reference>
<dbReference type="RefSeq" id="WP_013454699.1">
    <property type="nucleotide sequence ID" value="NC_014759.1"/>
</dbReference>
<sequence>MKKIIRKPYFLFGILVSMFIGGCYSELSDLEIGKLQWSPELGVPLVDSKFTLIDILEANSSDIDVSADPSTDVLVIRISDDSLFSQFATDYFSLSNQVLNIPPIILTPEEINDFNANGQVTVSREELIDYPNQGDLDRIIIDQGTIQTEVTENFPADVDLSFDMEDPTSTPILNYSNLFSYDGFNPISSDQSTDQFNDVEFTFNADPSLRQLLLSFDVTLTKVNGQNLVFGANSIDLNIGVEDLAFEALYGDLSSQNISTEENTIQTDAFSQNELLTEIDYYFEDPQFRLVFTNSMGVPIRFDVNNFTTYKDGAANQEPINTAIELEAATTGSPTTSGNNFDNIFKSIINNVPDSVSLQVDGLIDPNNTPDNFVTKDSYFQAGYEVSLPLEFRLGGLEINETVSLDGIDPQELQYALFKFTSENSLPIDLNFRADLLREDSTVVMNLFDGKFLAGGSVESPEPISDLIRLEDDPETTNNELEELINVKRVGIRATISTTNNGSEVVTITSGASVKFNLAVQAKYNVNF</sequence>
<dbReference type="OrthoDB" id="978366at2"/>
<dbReference type="PROSITE" id="PS51257">
    <property type="entry name" value="PROKAR_LIPOPROTEIN"/>
    <property type="match status" value="1"/>
</dbReference>
<dbReference type="Proteomes" id="UP000008720">
    <property type="component" value="Chromosome"/>
</dbReference>
<keyword evidence="2" id="KW-1185">Reference proteome</keyword>
<protein>
    <recommendedName>
        <fullName evidence="3">Lipoprotein</fullName>
    </recommendedName>
</protein>
<organism evidence="1 2">
    <name type="scientific">Marivirga tractuosa (strain ATCC 23168 / DSM 4126 / NBRC 15989 / NCIMB 1408 / VKM B-1430 / H-43)</name>
    <name type="common">Microscilla tractuosa</name>
    <name type="synonym">Flexibacter tractuosus</name>
    <dbReference type="NCBI Taxonomy" id="643867"/>
    <lineage>
        <taxon>Bacteria</taxon>
        <taxon>Pseudomonadati</taxon>
        <taxon>Bacteroidota</taxon>
        <taxon>Cytophagia</taxon>
        <taxon>Cytophagales</taxon>
        <taxon>Marivirgaceae</taxon>
        <taxon>Marivirga</taxon>
    </lineage>
</organism>
<evidence type="ECO:0008006" key="3">
    <source>
        <dbReference type="Google" id="ProtNLM"/>
    </source>
</evidence>
<dbReference type="KEGG" id="mtt:Ftrac_2578"/>
<dbReference type="HOGENOM" id="CLU_515619_0_0_10"/>
<dbReference type="EMBL" id="CP002349">
    <property type="protein sequence ID" value="ADR22556.1"/>
    <property type="molecule type" value="Genomic_DNA"/>
</dbReference>
<dbReference type="STRING" id="643867.Ftrac_2578"/>